<keyword evidence="4 5" id="KW-0472">Membrane</keyword>
<dbReference type="InterPro" id="IPR052951">
    <property type="entry name" value="Tellurite_res_ion_channel"/>
</dbReference>
<feature type="transmembrane region" description="Helical" evidence="5">
    <location>
        <begin position="62"/>
        <end position="80"/>
    </location>
</feature>
<feature type="transmembrane region" description="Helical" evidence="5">
    <location>
        <begin position="159"/>
        <end position="180"/>
    </location>
</feature>
<dbReference type="CDD" id="cd09322">
    <property type="entry name" value="TDT_TehA_like"/>
    <property type="match status" value="1"/>
</dbReference>
<evidence type="ECO:0000256" key="2">
    <source>
        <dbReference type="ARBA" id="ARBA00022692"/>
    </source>
</evidence>
<evidence type="ECO:0000256" key="5">
    <source>
        <dbReference type="SAM" id="Phobius"/>
    </source>
</evidence>
<organism evidence="6 7">
    <name type="scientific">Paragemmobacter amnigenus</name>
    <dbReference type="NCBI Taxonomy" id="2852097"/>
    <lineage>
        <taxon>Bacteria</taxon>
        <taxon>Pseudomonadati</taxon>
        <taxon>Pseudomonadota</taxon>
        <taxon>Alphaproteobacteria</taxon>
        <taxon>Rhodobacterales</taxon>
        <taxon>Paracoccaceae</taxon>
        <taxon>Paragemmobacter</taxon>
    </lineage>
</organism>
<evidence type="ECO:0000256" key="4">
    <source>
        <dbReference type="ARBA" id="ARBA00023136"/>
    </source>
</evidence>
<dbReference type="InterPro" id="IPR038665">
    <property type="entry name" value="Voltage-dep_anion_channel_sf"/>
</dbReference>
<feature type="transmembrane region" description="Helical" evidence="5">
    <location>
        <begin position="127"/>
        <end position="147"/>
    </location>
</feature>
<keyword evidence="2 5" id="KW-0812">Transmembrane</keyword>
<feature type="transmembrane region" description="Helical" evidence="5">
    <location>
        <begin position="186"/>
        <end position="206"/>
    </location>
</feature>
<feature type="transmembrane region" description="Helical" evidence="5">
    <location>
        <begin position="31"/>
        <end position="50"/>
    </location>
</feature>
<dbReference type="PANTHER" id="PTHR37955:SF1">
    <property type="entry name" value="DEP DOMAIN-CONTAINING PROTEIN"/>
    <property type="match status" value="1"/>
</dbReference>
<evidence type="ECO:0000256" key="3">
    <source>
        <dbReference type="ARBA" id="ARBA00022989"/>
    </source>
</evidence>
<protein>
    <submittedName>
        <fullName evidence="6">Tellurium resistance protein</fullName>
    </submittedName>
</protein>
<sequence>MAERAHPRPKLYPPPEFPPRRPARFARTPPAVFPVILGLIGLGLALRRGLEAAGMGVGLAEVVLGAVAVLWGFAAFAYLAKMARRVSVVLDDLRVLPGRAGLAAGTMGAMALAAAVAPVSVGLAQGLLVAGLVVHGLLMLAVLRVFAGMAPEGRAVTPAFHLTFVGFIVGGLAAPAVGWAGLAVGLLWVTVPVAVAIWGVSAVQLVRRIPPAPLRPLLAIHLAPASLFALVSAGVGREGVALAFVALGGVILLGLVVAARWIGESGFSALWGSFTFPLVSFAAALFAVGVDVAGMVVLTLALGVVPWIAWRVITLWGSGRLAAMTNAAEA</sequence>
<feature type="transmembrane region" description="Helical" evidence="5">
    <location>
        <begin position="292"/>
        <end position="310"/>
    </location>
</feature>
<accession>A0ABS6J3M0</accession>
<dbReference type="Pfam" id="PF03595">
    <property type="entry name" value="SLAC1"/>
    <property type="match status" value="1"/>
</dbReference>
<comment type="subcellular location">
    <subcellularLocation>
        <location evidence="1">Membrane</location>
        <topology evidence="1">Multi-pass membrane protein</topology>
    </subcellularLocation>
</comment>
<feature type="transmembrane region" description="Helical" evidence="5">
    <location>
        <begin position="218"/>
        <end position="235"/>
    </location>
</feature>
<keyword evidence="3 5" id="KW-1133">Transmembrane helix</keyword>
<evidence type="ECO:0000256" key="1">
    <source>
        <dbReference type="ARBA" id="ARBA00004141"/>
    </source>
</evidence>
<dbReference type="Gene3D" id="1.50.10.150">
    <property type="entry name" value="Voltage-dependent anion channel"/>
    <property type="match status" value="1"/>
</dbReference>
<comment type="caution">
    <text evidence="6">The sequence shown here is derived from an EMBL/GenBank/DDBJ whole genome shotgun (WGS) entry which is preliminary data.</text>
</comment>
<feature type="transmembrane region" description="Helical" evidence="5">
    <location>
        <begin position="269"/>
        <end position="286"/>
    </location>
</feature>
<keyword evidence="7" id="KW-1185">Reference proteome</keyword>
<feature type="transmembrane region" description="Helical" evidence="5">
    <location>
        <begin position="100"/>
        <end position="121"/>
    </location>
</feature>
<proteinExistence type="predicted"/>
<reference evidence="6 7" key="1">
    <citation type="submission" date="2021-06" db="EMBL/GenBank/DDBJ databases">
        <title>Rhodobacteraceae bacterium strain HSP-20.</title>
        <authorList>
            <person name="Chen W.-M."/>
        </authorList>
    </citation>
    <scope>NUCLEOTIDE SEQUENCE [LARGE SCALE GENOMIC DNA]</scope>
    <source>
        <strain evidence="6 7">HSP-20</strain>
    </source>
</reference>
<dbReference type="EMBL" id="JAAATX020000007">
    <property type="protein sequence ID" value="MBU9698360.1"/>
    <property type="molecule type" value="Genomic_DNA"/>
</dbReference>
<dbReference type="RefSeq" id="WP_161762489.1">
    <property type="nucleotide sequence ID" value="NZ_JAAATX020000007.1"/>
</dbReference>
<dbReference type="InterPro" id="IPR004695">
    <property type="entry name" value="SLAC1/Mae1/Ssu1/TehA"/>
</dbReference>
<dbReference type="Proteomes" id="UP000731907">
    <property type="component" value="Unassembled WGS sequence"/>
</dbReference>
<evidence type="ECO:0000313" key="7">
    <source>
        <dbReference type="Proteomes" id="UP000731907"/>
    </source>
</evidence>
<dbReference type="PANTHER" id="PTHR37955">
    <property type="entry name" value="TELLURITE RESISTANCE PROTEIN TEHA"/>
    <property type="match status" value="1"/>
</dbReference>
<name>A0ABS6J3M0_9RHOB</name>
<gene>
    <name evidence="6" type="ORF">GU927_010940</name>
</gene>
<evidence type="ECO:0000313" key="6">
    <source>
        <dbReference type="EMBL" id="MBU9698360.1"/>
    </source>
</evidence>
<feature type="transmembrane region" description="Helical" evidence="5">
    <location>
        <begin position="241"/>
        <end position="262"/>
    </location>
</feature>